<reference evidence="1" key="1">
    <citation type="submission" date="2019-11" db="EMBL/GenBank/DDBJ databases">
        <authorList>
            <person name="Liu Y."/>
            <person name="Hou J."/>
            <person name="Li T.-Q."/>
            <person name="Guan C.-H."/>
            <person name="Wu X."/>
            <person name="Wu H.-Z."/>
            <person name="Ling F."/>
            <person name="Zhang R."/>
            <person name="Shi X.-G."/>
            <person name="Ren J.-P."/>
            <person name="Chen E.-F."/>
            <person name="Sun J.-M."/>
        </authorList>
    </citation>
    <scope>NUCLEOTIDE SEQUENCE</scope>
    <source>
        <strain evidence="1">Adult_tree_wgs_1</strain>
        <tissue evidence="1">Leaves</tissue>
    </source>
</reference>
<dbReference type="EMBL" id="WJXA01000010">
    <property type="protein sequence ID" value="KAF7128891.1"/>
    <property type="molecule type" value="Genomic_DNA"/>
</dbReference>
<dbReference type="AlphaFoldDB" id="A0A834G908"/>
<protein>
    <submittedName>
        <fullName evidence="1">Uncharacterized protein</fullName>
    </submittedName>
</protein>
<dbReference type="OrthoDB" id="10474723at2759"/>
<evidence type="ECO:0000313" key="1">
    <source>
        <dbReference type="EMBL" id="KAF7128891.1"/>
    </source>
</evidence>
<name>A0A834G908_RHOSS</name>
<evidence type="ECO:0000313" key="2">
    <source>
        <dbReference type="Proteomes" id="UP000626092"/>
    </source>
</evidence>
<comment type="caution">
    <text evidence="1">The sequence shown here is derived from an EMBL/GenBank/DDBJ whole genome shotgun (WGS) entry which is preliminary data.</text>
</comment>
<organism evidence="1 2">
    <name type="scientific">Rhododendron simsii</name>
    <name type="common">Sims's rhododendron</name>
    <dbReference type="NCBI Taxonomy" id="118357"/>
    <lineage>
        <taxon>Eukaryota</taxon>
        <taxon>Viridiplantae</taxon>
        <taxon>Streptophyta</taxon>
        <taxon>Embryophyta</taxon>
        <taxon>Tracheophyta</taxon>
        <taxon>Spermatophyta</taxon>
        <taxon>Magnoliopsida</taxon>
        <taxon>eudicotyledons</taxon>
        <taxon>Gunneridae</taxon>
        <taxon>Pentapetalae</taxon>
        <taxon>asterids</taxon>
        <taxon>Ericales</taxon>
        <taxon>Ericaceae</taxon>
        <taxon>Ericoideae</taxon>
        <taxon>Rhodoreae</taxon>
        <taxon>Rhododendron</taxon>
    </lineage>
</organism>
<proteinExistence type="predicted"/>
<accession>A0A834G908</accession>
<sequence length="141" mass="15561">MLESPATSVCRANVGILKIIYSRRFEEALMSGRCIDGKGNIVVRHNFVHGRVLEDCSSGGLPDGAVDSNQKQSYRLGNVILSPVEKRPEQAKPVSEEWFGLKTERACGAPPPSPRRSSVILVRDLGYRVGECHDYSPQVHQ</sequence>
<keyword evidence="2" id="KW-1185">Reference proteome</keyword>
<dbReference type="Proteomes" id="UP000626092">
    <property type="component" value="Unassembled WGS sequence"/>
</dbReference>
<gene>
    <name evidence="1" type="ORF">RHSIM_Rhsim10G0080500</name>
</gene>